<keyword evidence="4" id="KW-0805">Transcription regulation</keyword>
<evidence type="ECO:0000256" key="3">
    <source>
        <dbReference type="ARBA" id="ARBA00017306"/>
    </source>
</evidence>
<dbReference type="InterPro" id="IPR007900">
    <property type="entry name" value="TAF4_C"/>
</dbReference>
<keyword evidence="6" id="KW-0539">Nucleus</keyword>
<evidence type="ECO:0000313" key="11">
    <source>
        <dbReference type="EMBL" id="KAF4636802.1"/>
    </source>
</evidence>
<evidence type="ECO:0000259" key="10">
    <source>
        <dbReference type="Pfam" id="PF05236"/>
    </source>
</evidence>
<feature type="compositionally biased region" description="Low complexity" evidence="9">
    <location>
        <begin position="1"/>
        <end position="10"/>
    </location>
</feature>
<sequence length="644" mass="68234">MAQPQQQYPMPQRPFSPPQSATSPGPQQSQFPYPQAKRARLSPNPSSQPGSPYVQSPYTMSPGATGQQSASASPHFANVQLPPNVYNTPYSNGSTTPALSLPQSQPNNQMAQYQNSPQHQSPLTFPSQSQSPNTNQNPIPPNYNAYAMAPQQQQPPPQSQATGMMGPPLKPAEKSREDGMDAADVLAGTGIDLKEEEQYLFNTSFNTQYSGPGHSFSQFPPGDEGSFYGAGPANAAAEGGHSRSQDEFHQKVADKAWHDSARKLASSRQLELNNAFANIHYTQARAAKIASEHGLGLMTGENGGMGLFTLPKDFANSSVRVQSAIGPKGAITTTTGTFLPADTPLADQIALLSLATKFRLRTLLEDAVKLAKGRQTGSHGLIPGEWTDAGVAPVPASGTSLIADDGPRAGWESAVSPHSNPLKRSFSAANKMPTPVSDGAKTPVENQKSPANDVVIALRAKAVKERDFEEARLRKRAARISGDVPGRQSSVAPGTPGSVAPEISEKAPTKKEQSKKAQSKMNEAMSHAAANNTTAAFLGGGGGLFGKKKKYSWMMGGGGGSGSGASTPGRIMTQGLPGTPGNTGPPAPEKLTAEPVRRLGQWREDQDKGKGIQLRDWVAVLEEDGREKKALQKAYMSLDQSEPK</sequence>
<name>A0A8H4RYH2_9HELO</name>
<protein>
    <recommendedName>
        <fullName evidence="3">Transcription initiation factor TFIID subunit 4</fullName>
    </recommendedName>
    <alternativeName>
        <fullName evidence="8">TBP-associated factor 4</fullName>
    </alternativeName>
</protein>
<dbReference type="GO" id="GO:0005669">
    <property type="term" value="C:transcription factor TFIID complex"/>
    <property type="evidence" value="ECO:0007669"/>
    <property type="project" value="InterPro"/>
</dbReference>
<comment type="function">
    <text evidence="7">Functions as a component of the DNA-binding general transcription factor complex TFIID. Binding of TFIID to a promoter (with or without TATA element) is the initial step in pre-initiation complex (PIC) formation. TFIID plays a key role in the regulation of gene expression by RNA polymerase II through different activities such as transcription activator interaction, core promoter recognition and selectivity, TFIIA and TFIIB interaction, chromatin modification (histone acetylation by TAF1), facilitation of DNA opening and initiation of transcription.</text>
</comment>
<dbReference type="Pfam" id="PF05236">
    <property type="entry name" value="TAF4"/>
    <property type="match status" value="1"/>
</dbReference>
<evidence type="ECO:0000256" key="2">
    <source>
        <dbReference type="ARBA" id="ARBA00006178"/>
    </source>
</evidence>
<dbReference type="GO" id="GO:0006352">
    <property type="term" value="P:DNA-templated transcription initiation"/>
    <property type="evidence" value="ECO:0007669"/>
    <property type="project" value="InterPro"/>
</dbReference>
<feature type="compositionally biased region" description="Polar residues" evidence="9">
    <location>
        <begin position="85"/>
        <end position="137"/>
    </location>
</feature>
<reference evidence="11 12" key="1">
    <citation type="submission" date="2020-03" db="EMBL/GenBank/DDBJ databases">
        <title>Draft Genome Sequence of Cudoniella acicularis.</title>
        <authorList>
            <person name="Buettner E."/>
            <person name="Kellner H."/>
        </authorList>
    </citation>
    <scope>NUCLEOTIDE SEQUENCE [LARGE SCALE GENOMIC DNA]</scope>
    <source>
        <strain evidence="11 12">DSM 108380</strain>
    </source>
</reference>
<evidence type="ECO:0000256" key="7">
    <source>
        <dbReference type="ARBA" id="ARBA00025346"/>
    </source>
</evidence>
<evidence type="ECO:0000256" key="9">
    <source>
        <dbReference type="SAM" id="MobiDB-lite"/>
    </source>
</evidence>
<dbReference type="AlphaFoldDB" id="A0A8H4RYH2"/>
<dbReference type="OrthoDB" id="21060at2759"/>
<evidence type="ECO:0000256" key="6">
    <source>
        <dbReference type="ARBA" id="ARBA00023242"/>
    </source>
</evidence>
<dbReference type="Proteomes" id="UP000566819">
    <property type="component" value="Unassembled WGS sequence"/>
</dbReference>
<feature type="region of interest" description="Disordered" evidence="9">
    <location>
        <begin position="1"/>
        <end position="178"/>
    </location>
</feature>
<evidence type="ECO:0000256" key="4">
    <source>
        <dbReference type="ARBA" id="ARBA00023015"/>
    </source>
</evidence>
<proteinExistence type="inferred from homology"/>
<comment type="similarity">
    <text evidence="2">Belongs to the TAF4 family.</text>
</comment>
<evidence type="ECO:0000256" key="1">
    <source>
        <dbReference type="ARBA" id="ARBA00004123"/>
    </source>
</evidence>
<organism evidence="11 12">
    <name type="scientific">Cudoniella acicularis</name>
    <dbReference type="NCBI Taxonomy" id="354080"/>
    <lineage>
        <taxon>Eukaryota</taxon>
        <taxon>Fungi</taxon>
        <taxon>Dikarya</taxon>
        <taxon>Ascomycota</taxon>
        <taxon>Pezizomycotina</taxon>
        <taxon>Leotiomycetes</taxon>
        <taxon>Helotiales</taxon>
        <taxon>Tricladiaceae</taxon>
        <taxon>Cudoniella</taxon>
    </lineage>
</organism>
<feature type="domain" description="Transcription initiation factor TFIID component TAF4 C-terminal" evidence="10">
    <location>
        <begin position="346"/>
        <end position="633"/>
    </location>
</feature>
<comment type="caution">
    <text evidence="11">The sequence shown here is derived from an EMBL/GenBank/DDBJ whole genome shotgun (WGS) entry which is preliminary data.</text>
</comment>
<evidence type="ECO:0000256" key="8">
    <source>
        <dbReference type="ARBA" id="ARBA00031747"/>
    </source>
</evidence>
<feature type="region of interest" description="Disordered" evidence="9">
    <location>
        <begin position="480"/>
        <end position="518"/>
    </location>
</feature>
<keyword evidence="5" id="KW-0804">Transcription</keyword>
<dbReference type="EMBL" id="JAAMPI010000049">
    <property type="protein sequence ID" value="KAF4636802.1"/>
    <property type="molecule type" value="Genomic_DNA"/>
</dbReference>
<evidence type="ECO:0000313" key="12">
    <source>
        <dbReference type="Proteomes" id="UP000566819"/>
    </source>
</evidence>
<accession>A0A8H4RYH2</accession>
<evidence type="ECO:0000256" key="5">
    <source>
        <dbReference type="ARBA" id="ARBA00023163"/>
    </source>
</evidence>
<feature type="compositionally biased region" description="Polar residues" evidence="9">
    <location>
        <begin position="43"/>
        <end position="72"/>
    </location>
</feature>
<gene>
    <name evidence="11" type="ORF">G7Y89_g1297</name>
</gene>
<comment type="subcellular location">
    <subcellularLocation>
        <location evidence="1">Nucleus</location>
    </subcellularLocation>
</comment>
<feature type="compositionally biased region" description="Polar residues" evidence="9">
    <location>
        <begin position="18"/>
        <end position="32"/>
    </location>
</feature>
<keyword evidence="12" id="KW-1185">Reference proteome</keyword>
<feature type="compositionally biased region" description="Basic and acidic residues" evidence="9">
    <location>
        <begin position="503"/>
        <end position="515"/>
    </location>
</feature>